<proteinExistence type="inferred from homology"/>
<dbReference type="InterPro" id="IPR001810">
    <property type="entry name" value="F-box_dom"/>
</dbReference>
<dbReference type="Gramene" id="ONK68219">
    <property type="protein sequence ID" value="ONK68219"/>
    <property type="gene ID" value="A4U43_C05F8940"/>
</dbReference>
<evidence type="ECO:0000259" key="3">
    <source>
        <dbReference type="PROSITE" id="PS50181"/>
    </source>
</evidence>
<feature type="region of interest" description="Disordered" evidence="2">
    <location>
        <begin position="15"/>
        <end position="36"/>
    </location>
</feature>
<dbReference type="Pfam" id="PF12937">
    <property type="entry name" value="F-box-like"/>
    <property type="match status" value="1"/>
</dbReference>
<dbReference type="Proteomes" id="UP000243459">
    <property type="component" value="Chromosome 5"/>
</dbReference>
<dbReference type="Gene3D" id="3.90.640.10">
    <property type="entry name" value="Actin, Chain A, domain 4"/>
    <property type="match status" value="1"/>
</dbReference>
<evidence type="ECO:0000256" key="2">
    <source>
        <dbReference type="SAM" id="MobiDB-lite"/>
    </source>
</evidence>
<dbReference type="CDD" id="cd13396">
    <property type="entry name" value="ASKHA_NBD_AtArp8-like"/>
    <property type="match status" value="1"/>
</dbReference>
<feature type="compositionally biased region" description="Low complexity" evidence="2">
    <location>
        <begin position="15"/>
        <end position="35"/>
    </location>
</feature>
<keyword evidence="5" id="KW-1185">Reference proteome</keyword>
<name>A0A5P1EU02_ASPOF</name>
<dbReference type="OrthoDB" id="7340501at2759"/>
<gene>
    <name evidence="4" type="ORF">A4U43_C05F8940</name>
</gene>
<feature type="domain" description="F-box" evidence="3">
    <location>
        <begin position="39"/>
        <end position="85"/>
    </location>
</feature>
<evidence type="ECO:0000313" key="5">
    <source>
        <dbReference type="Proteomes" id="UP000243459"/>
    </source>
</evidence>
<reference evidence="5" key="1">
    <citation type="journal article" date="2017" name="Nat. Commun.">
        <title>The asparagus genome sheds light on the origin and evolution of a young Y chromosome.</title>
        <authorList>
            <person name="Harkess A."/>
            <person name="Zhou J."/>
            <person name="Xu C."/>
            <person name="Bowers J.E."/>
            <person name="Van der Hulst R."/>
            <person name="Ayyampalayam S."/>
            <person name="Mercati F."/>
            <person name="Riccardi P."/>
            <person name="McKain M.R."/>
            <person name="Kakrana A."/>
            <person name="Tang H."/>
            <person name="Ray J."/>
            <person name="Groenendijk J."/>
            <person name="Arikit S."/>
            <person name="Mathioni S.M."/>
            <person name="Nakano M."/>
            <person name="Shan H."/>
            <person name="Telgmann-Rauber A."/>
            <person name="Kanno A."/>
            <person name="Yue Z."/>
            <person name="Chen H."/>
            <person name="Li W."/>
            <person name="Chen Y."/>
            <person name="Xu X."/>
            <person name="Zhang Y."/>
            <person name="Luo S."/>
            <person name="Chen H."/>
            <person name="Gao J."/>
            <person name="Mao Z."/>
            <person name="Pires J.C."/>
            <person name="Luo M."/>
            <person name="Kudrna D."/>
            <person name="Wing R.A."/>
            <person name="Meyers B.C."/>
            <person name="Yi K."/>
            <person name="Kong H."/>
            <person name="Lavrijsen P."/>
            <person name="Sunseri F."/>
            <person name="Falavigna A."/>
            <person name="Ye Y."/>
            <person name="Leebens-Mack J.H."/>
            <person name="Chen G."/>
        </authorList>
    </citation>
    <scope>NUCLEOTIDE SEQUENCE [LARGE SCALE GENOMIC DNA]</scope>
    <source>
        <strain evidence="5">cv. DH0086</strain>
    </source>
</reference>
<dbReference type="InterPro" id="IPR004000">
    <property type="entry name" value="Actin"/>
</dbReference>
<dbReference type="CDD" id="cd22156">
    <property type="entry name" value="F-box_AtARP8-like"/>
    <property type="match status" value="1"/>
</dbReference>
<dbReference type="SMART" id="SM00268">
    <property type="entry name" value="ACTIN"/>
    <property type="match status" value="1"/>
</dbReference>
<dbReference type="EMBL" id="CM007385">
    <property type="protein sequence ID" value="ONK68219.1"/>
    <property type="molecule type" value="Genomic_DNA"/>
</dbReference>
<dbReference type="OMA" id="WDAIFFA"/>
<protein>
    <recommendedName>
        <fullName evidence="3">F-box domain-containing protein</fullName>
    </recommendedName>
</protein>
<dbReference type="Pfam" id="PF00022">
    <property type="entry name" value="Actin"/>
    <property type="match status" value="1"/>
</dbReference>
<dbReference type="SUPFAM" id="SSF53067">
    <property type="entry name" value="Actin-like ATPase domain"/>
    <property type="match status" value="2"/>
</dbReference>
<dbReference type="SMART" id="SM00256">
    <property type="entry name" value="FBOX"/>
    <property type="match status" value="1"/>
</dbReference>
<dbReference type="AlphaFoldDB" id="A0A5P1EU02"/>
<accession>A0A5P1EU02</accession>
<dbReference type="PANTHER" id="PTHR11937">
    <property type="entry name" value="ACTIN"/>
    <property type="match status" value="1"/>
</dbReference>
<organism evidence="4 5">
    <name type="scientific">Asparagus officinalis</name>
    <name type="common">Garden asparagus</name>
    <dbReference type="NCBI Taxonomy" id="4686"/>
    <lineage>
        <taxon>Eukaryota</taxon>
        <taxon>Viridiplantae</taxon>
        <taxon>Streptophyta</taxon>
        <taxon>Embryophyta</taxon>
        <taxon>Tracheophyta</taxon>
        <taxon>Spermatophyta</taxon>
        <taxon>Magnoliopsida</taxon>
        <taxon>Liliopsida</taxon>
        <taxon>Asparagales</taxon>
        <taxon>Asparagaceae</taxon>
        <taxon>Asparagoideae</taxon>
        <taxon>Asparagus</taxon>
    </lineage>
</organism>
<dbReference type="InterPro" id="IPR036047">
    <property type="entry name" value="F-box-like_dom_sf"/>
</dbReference>
<dbReference type="PROSITE" id="PS50181">
    <property type="entry name" value="FBOX"/>
    <property type="match status" value="1"/>
</dbReference>
<comment type="similarity">
    <text evidence="1">Belongs to the actin family.</text>
</comment>
<dbReference type="InterPro" id="IPR043129">
    <property type="entry name" value="ATPase_NBD"/>
</dbReference>
<dbReference type="Gene3D" id="1.20.1280.50">
    <property type="match status" value="1"/>
</dbReference>
<dbReference type="Gene3D" id="3.30.420.40">
    <property type="match status" value="2"/>
</dbReference>
<dbReference type="SUPFAM" id="SSF81383">
    <property type="entry name" value="F-box domain"/>
    <property type="match status" value="1"/>
</dbReference>
<evidence type="ECO:0000256" key="1">
    <source>
        <dbReference type="RuleBase" id="RU000487"/>
    </source>
</evidence>
<evidence type="ECO:0000313" key="4">
    <source>
        <dbReference type="EMBL" id="ONK68219.1"/>
    </source>
</evidence>
<sequence>MALMLKKVWGSVLSRSGSTSSRRSSSDLSPERSGSISSLGAFDQLPIDILMQILRLLGPRDASRMSAVCRSWRVLVTDNSLWIFFLKNGKEPFDSVVFAESHLRLGPRSLMYFGYTSPLSFMSIHAQREKVRGSIIIDGGSGYCKYGWSKYCVPSGRCATFLEFGNIETPMYSRLRHFFSTIYSRMQVKPSSQPIIVSIPICHSDDTETARASRRQLKDAIYTVLFDMNAPAVCAINQAVLALYAARRTSGIVVNIGFHVTSIVPIMQGRVMHDVGVEVVGLGALKLTGYLKELMQQRNINFESLYTVRAVKEKLCYVAADYNAELRKDTRASCEIAGEGLFNLSEERFQAAELLFQPQIGGVLAMGLHRALALCMDHCTEAELGDDGWFKTVVLAGGTACLPGLPGRLEKEVQKILPSSVSEGIKVIPPPHGADSAWFGAKIVSNVSTFSEAWCITKKQFRQKSRKNPSSFLGSCWHGNELEINGQIPWRWKVLRACCGYYNHGNMRQQL</sequence>